<evidence type="ECO:0000256" key="1">
    <source>
        <dbReference type="ARBA" id="ARBA00022536"/>
    </source>
</evidence>
<dbReference type="AlphaFoldDB" id="A0A3M7SBS1"/>
<dbReference type="Pfam" id="PF00008">
    <property type="entry name" value="EGF"/>
    <property type="match status" value="1"/>
</dbReference>
<dbReference type="SUPFAM" id="SSF57196">
    <property type="entry name" value="EGF/Laminin"/>
    <property type="match status" value="1"/>
</dbReference>
<evidence type="ECO:0000313" key="8">
    <source>
        <dbReference type="EMBL" id="RNA33097.1"/>
    </source>
</evidence>
<evidence type="ECO:0000256" key="3">
    <source>
        <dbReference type="ARBA" id="ARBA00022737"/>
    </source>
</evidence>
<keyword evidence="9" id="KW-1185">Reference proteome</keyword>
<sequence length="360" mass="40822">MTKITKSVVDFSGLPRFLGKSTVVSTVACTVASVTYSFSMTESLGGSCSTNIARDWIHFLSCSNHNQFVLIQFIDLIKASQIEIKKLRIAAIPSISKVLYYIFIIKAEIHLVLHNDKICLESINVGSFQLVKGKNVPFSNFSLVSNHSPLKLSKNLCFSQCLRNEFCSFVVYSNKTCSLHTEYALNHLITNSDLKILFEKKFIKDHCVSCPCLNGATCVNKLDEYICLCIDGFFGKNCEKNINSYACSTGYYRLNENDSCKPCMSGFTTFNNYPFNCYKTNDDRIYQSGKLLCQSLNAYLWRPKTMSERKIYIQDPAWIDSIISYVGEPFVWPDGSKEYALLVSESWFRDLASSEFAHIK</sequence>
<dbReference type="SMART" id="SM00181">
    <property type="entry name" value="EGF"/>
    <property type="match status" value="1"/>
</dbReference>
<organism evidence="8 9">
    <name type="scientific">Brachionus plicatilis</name>
    <name type="common">Marine rotifer</name>
    <name type="synonym">Brachionus muelleri</name>
    <dbReference type="NCBI Taxonomy" id="10195"/>
    <lineage>
        <taxon>Eukaryota</taxon>
        <taxon>Metazoa</taxon>
        <taxon>Spiralia</taxon>
        <taxon>Gnathifera</taxon>
        <taxon>Rotifera</taxon>
        <taxon>Eurotatoria</taxon>
        <taxon>Monogononta</taxon>
        <taxon>Pseudotrocha</taxon>
        <taxon>Ploima</taxon>
        <taxon>Brachionidae</taxon>
        <taxon>Brachionus</taxon>
    </lineage>
</organism>
<keyword evidence="1 6" id="KW-0245">EGF-like domain</keyword>
<evidence type="ECO:0000256" key="2">
    <source>
        <dbReference type="ARBA" id="ARBA00022729"/>
    </source>
</evidence>
<dbReference type="GO" id="GO:0005509">
    <property type="term" value="F:calcium ion binding"/>
    <property type="evidence" value="ECO:0007669"/>
    <property type="project" value="InterPro"/>
</dbReference>
<feature type="disulfide bond" evidence="6">
    <location>
        <begin position="229"/>
        <end position="238"/>
    </location>
</feature>
<dbReference type="Proteomes" id="UP000276133">
    <property type="component" value="Unassembled WGS sequence"/>
</dbReference>
<keyword evidence="3" id="KW-0677">Repeat</keyword>
<evidence type="ECO:0000256" key="6">
    <source>
        <dbReference type="PROSITE-ProRule" id="PRU00076"/>
    </source>
</evidence>
<name>A0A3M7SBS1_BRAPC</name>
<dbReference type="EMBL" id="REGN01001691">
    <property type="protein sequence ID" value="RNA33097.1"/>
    <property type="molecule type" value="Genomic_DNA"/>
</dbReference>
<evidence type="ECO:0000313" key="9">
    <source>
        <dbReference type="Proteomes" id="UP000276133"/>
    </source>
</evidence>
<protein>
    <submittedName>
        <fullName evidence="8">Neurocan core-like</fullName>
    </submittedName>
</protein>
<dbReference type="PROSITE" id="PS50026">
    <property type="entry name" value="EGF_3"/>
    <property type="match status" value="1"/>
</dbReference>
<evidence type="ECO:0000256" key="4">
    <source>
        <dbReference type="ARBA" id="ARBA00023157"/>
    </source>
</evidence>
<keyword evidence="4 6" id="KW-1015">Disulfide bond</keyword>
<dbReference type="InterPro" id="IPR000152">
    <property type="entry name" value="EGF-type_Asp/Asn_hydroxyl_site"/>
</dbReference>
<keyword evidence="2" id="KW-0732">Signal</keyword>
<dbReference type="OrthoDB" id="283575at2759"/>
<comment type="caution">
    <text evidence="6">Lacks conserved residue(s) required for the propagation of feature annotation.</text>
</comment>
<dbReference type="STRING" id="10195.A0A3M7SBS1"/>
<gene>
    <name evidence="8" type="ORF">BpHYR1_011576</name>
</gene>
<keyword evidence="5" id="KW-0325">Glycoprotein</keyword>
<dbReference type="SMART" id="SM00179">
    <property type="entry name" value="EGF_CA"/>
    <property type="match status" value="1"/>
</dbReference>
<dbReference type="InterPro" id="IPR001881">
    <property type="entry name" value="EGF-like_Ca-bd_dom"/>
</dbReference>
<proteinExistence type="predicted"/>
<evidence type="ECO:0000259" key="7">
    <source>
        <dbReference type="PROSITE" id="PS50026"/>
    </source>
</evidence>
<dbReference type="FunFam" id="2.10.25.10:FF:000109">
    <property type="entry name" value="Notch homolog 4, [Drosophila]"/>
    <property type="match status" value="1"/>
</dbReference>
<evidence type="ECO:0000256" key="5">
    <source>
        <dbReference type="ARBA" id="ARBA00023180"/>
    </source>
</evidence>
<dbReference type="Gene3D" id="2.10.25.10">
    <property type="entry name" value="Laminin"/>
    <property type="match status" value="1"/>
</dbReference>
<reference evidence="8 9" key="1">
    <citation type="journal article" date="2018" name="Sci. Rep.">
        <title>Genomic signatures of local adaptation to the degree of environmental predictability in rotifers.</title>
        <authorList>
            <person name="Franch-Gras L."/>
            <person name="Hahn C."/>
            <person name="Garcia-Roger E.M."/>
            <person name="Carmona M.J."/>
            <person name="Serra M."/>
            <person name="Gomez A."/>
        </authorList>
    </citation>
    <scope>NUCLEOTIDE SEQUENCE [LARGE SCALE GENOMIC DNA]</scope>
    <source>
        <strain evidence="8">HYR1</strain>
    </source>
</reference>
<comment type="caution">
    <text evidence="8">The sequence shown here is derived from an EMBL/GenBank/DDBJ whole genome shotgun (WGS) entry which is preliminary data.</text>
</comment>
<dbReference type="PROSITE" id="PS00010">
    <property type="entry name" value="ASX_HYDROXYL"/>
    <property type="match status" value="1"/>
</dbReference>
<accession>A0A3M7SBS1</accession>
<feature type="domain" description="EGF-like" evidence="7">
    <location>
        <begin position="203"/>
        <end position="239"/>
    </location>
</feature>
<dbReference type="PROSITE" id="PS01186">
    <property type="entry name" value="EGF_2"/>
    <property type="match status" value="1"/>
</dbReference>
<dbReference type="PROSITE" id="PS00022">
    <property type="entry name" value="EGF_1"/>
    <property type="match status" value="1"/>
</dbReference>
<dbReference type="InterPro" id="IPR000742">
    <property type="entry name" value="EGF"/>
</dbReference>
<dbReference type="CDD" id="cd00054">
    <property type="entry name" value="EGF_CA"/>
    <property type="match status" value="1"/>
</dbReference>